<name>A0A0Q3RF54_AMAAE</name>
<evidence type="ECO:0000313" key="2">
    <source>
        <dbReference type="Proteomes" id="UP000051836"/>
    </source>
</evidence>
<dbReference type="EMBL" id="LMAW01001159">
    <property type="protein sequence ID" value="KQK84225.1"/>
    <property type="molecule type" value="Genomic_DNA"/>
</dbReference>
<gene>
    <name evidence="1" type="ORF">AAES_50671</name>
</gene>
<protein>
    <submittedName>
        <fullName evidence="1">Uncharacterized protein</fullName>
    </submittedName>
</protein>
<organism evidence="1 2">
    <name type="scientific">Amazona aestiva</name>
    <name type="common">Blue-fronted Amazon parrot</name>
    <dbReference type="NCBI Taxonomy" id="12930"/>
    <lineage>
        <taxon>Eukaryota</taxon>
        <taxon>Metazoa</taxon>
        <taxon>Chordata</taxon>
        <taxon>Craniata</taxon>
        <taxon>Vertebrata</taxon>
        <taxon>Euteleostomi</taxon>
        <taxon>Archelosauria</taxon>
        <taxon>Archosauria</taxon>
        <taxon>Dinosauria</taxon>
        <taxon>Saurischia</taxon>
        <taxon>Theropoda</taxon>
        <taxon>Coelurosauria</taxon>
        <taxon>Aves</taxon>
        <taxon>Neognathae</taxon>
        <taxon>Neoaves</taxon>
        <taxon>Telluraves</taxon>
        <taxon>Australaves</taxon>
        <taxon>Psittaciformes</taxon>
        <taxon>Psittacidae</taxon>
        <taxon>Amazona</taxon>
    </lineage>
</organism>
<comment type="caution">
    <text evidence="1">The sequence shown here is derived from an EMBL/GenBank/DDBJ whole genome shotgun (WGS) entry which is preliminary data.</text>
</comment>
<reference evidence="1 2" key="1">
    <citation type="submission" date="2015-10" db="EMBL/GenBank/DDBJ databases">
        <authorList>
            <person name="Gilbert D.G."/>
        </authorList>
    </citation>
    <scope>NUCLEOTIDE SEQUENCE [LARGE SCALE GENOMIC DNA]</scope>
    <source>
        <strain evidence="1">FVVF132</strain>
    </source>
</reference>
<dbReference type="Proteomes" id="UP000051836">
    <property type="component" value="Unassembled WGS sequence"/>
</dbReference>
<dbReference type="AlphaFoldDB" id="A0A0Q3RF54"/>
<sequence length="106" mass="12334">MGYVEMDRVMRQYRQETRKSGSNMSEKLKSLLTKGCEPRRALGFELPGDQSYILKVRTKEISTKHKVEGAEWVNVHKLRIGLAKVAVMSFVKFPMMSIYFDQNLNF</sequence>
<accession>A0A0Q3RF54</accession>
<keyword evidence="2" id="KW-1185">Reference proteome</keyword>
<proteinExistence type="predicted"/>
<evidence type="ECO:0000313" key="1">
    <source>
        <dbReference type="EMBL" id="KQK84225.1"/>
    </source>
</evidence>